<dbReference type="AlphaFoldDB" id="A0A4R8DIQ6"/>
<gene>
    <name evidence="1" type="ORF">EDB95_5297</name>
</gene>
<dbReference type="InterPro" id="IPR019853">
    <property type="entry name" value="GldB-like"/>
</dbReference>
<dbReference type="GO" id="GO:0006508">
    <property type="term" value="P:proteolysis"/>
    <property type="evidence" value="ECO:0007669"/>
    <property type="project" value="UniProtKB-KW"/>
</dbReference>
<dbReference type="OrthoDB" id="6402335at2"/>
<keyword evidence="1" id="KW-0645">Protease</keyword>
<accession>A0A4R8DIQ6</accession>
<proteinExistence type="predicted"/>
<reference evidence="1 2" key="1">
    <citation type="submission" date="2019-03" db="EMBL/GenBank/DDBJ databases">
        <title>Genomic Encyclopedia of Type Strains, Phase IV (KMG-IV): sequencing the most valuable type-strain genomes for metagenomic binning, comparative biology and taxonomic classification.</title>
        <authorList>
            <person name="Goeker M."/>
        </authorList>
    </citation>
    <scope>NUCLEOTIDE SEQUENCE [LARGE SCALE GENOMIC DNA]</scope>
    <source>
        <strain evidence="1 2">DSM 100059</strain>
    </source>
</reference>
<protein>
    <submittedName>
        <fullName evidence="1">Putative Zn-dependent protease DUF2268</fullName>
    </submittedName>
</protein>
<evidence type="ECO:0000313" key="2">
    <source>
        <dbReference type="Proteomes" id="UP000294498"/>
    </source>
</evidence>
<keyword evidence="2" id="KW-1185">Reference proteome</keyword>
<dbReference type="RefSeq" id="WP_133999696.1">
    <property type="nucleotide sequence ID" value="NZ_SODV01000002.1"/>
</dbReference>
<dbReference type="Proteomes" id="UP000294498">
    <property type="component" value="Unassembled WGS sequence"/>
</dbReference>
<evidence type="ECO:0000313" key="1">
    <source>
        <dbReference type="EMBL" id="TDW97447.1"/>
    </source>
</evidence>
<keyword evidence="1" id="KW-0378">Hydrolase</keyword>
<comment type="caution">
    <text evidence="1">The sequence shown here is derived from an EMBL/GenBank/DDBJ whole genome shotgun (WGS) entry which is preliminary data.</text>
</comment>
<sequence length="321" mass="36895">MKLDSSYIGRHVLSILAFSLYFFIHPAPVHGQAVFISDVDHFWGAFDSIQTTHDKDRQIQIMQSLYIDKGTYGLKKFMTLRKFDAARLVECINKYPGFWKSIRPNTLTIWQNEPLIESYLRKFKILYPDMRTANIYFTIGAIRAAGTTQDSLVLIGSEIAMGDKNTDVSEFPDKRLANFFNSKNSGNIIPVVIHECVHTQQRPEGKTLLAESIYEGACEFITELILAKPLENSYLVYGRTHEKELKQQFKKDMFSEDLSHWLYNGATSKTMGDLGYFMGYSICKSFYSHAKNKNTAIKAIINLNYPDSVAVKEFLKESRYY</sequence>
<name>A0A4R8DIQ6_9BACT</name>
<dbReference type="Pfam" id="PF25594">
    <property type="entry name" value="GldB_lipo"/>
    <property type="match status" value="1"/>
</dbReference>
<organism evidence="1 2">
    <name type="scientific">Dinghuibacter silviterrae</name>
    <dbReference type="NCBI Taxonomy" id="1539049"/>
    <lineage>
        <taxon>Bacteria</taxon>
        <taxon>Pseudomonadati</taxon>
        <taxon>Bacteroidota</taxon>
        <taxon>Chitinophagia</taxon>
        <taxon>Chitinophagales</taxon>
        <taxon>Chitinophagaceae</taxon>
        <taxon>Dinghuibacter</taxon>
    </lineage>
</organism>
<dbReference type="GO" id="GO:0008233">
    <property type="term" value="F:peptidase activity"/>
    <property type="evidence" value="ECO:0007669"/>
    <property type="project" value="UniProtKB-KW"/>
</dbReference>
<dbReference type="EMBL" id="SODV01000002">
    <property type="protein sequence ID" value="TDW97447.1"/>
    <property type="molecule type" value="Genomic_DNA"/>
</dbReference>